<evidence type="ECO:0000256" key="3">
    <source>
        <dbReference type="ARBA" id="ARBA00038938"/>
    </source>
</evidence>
<dbReference type="AlphaFoldDB" id="A0A1X7TJB9"/>
<dbReference type="GO" id="GO:0004132">
    <property type="term" value="F:dCMP deaminase activity"/>
    <property type="evidence" value="ECO:0007669"/>
    <property type="project" value="TreeGrafter"/>
</dbReference>
<dbReference type="InterPro" id="IPR058535">
    <property type="entry name" value="MafB19-deam"/>
</dbReference>
<dbReference type="STRING" id="400682.A0A1X7TJB9"/>
<dbReference type="PANTHER" id="PTHR11086:SF18">
    <property type="entry name" value="DEOXYCYTIDYLATE DEAMINASE"/>
    <property type="match status" value="1"/>
</dbReference>
<evidence type="ECO:0000256" key="2">
    <source>
        <dbReference type="ARBA" id="ARBA00022801"/>
    </source>
</evidence>
<feature type="domain" description="CMP/dCMP-type deaminase" evidence="5">
    <location>
        <begin position="1"/>
        <end position="91"/>
    </location>
</feature>
<dbReference type="GO" id="GO:0005737">
    <property type="term" value="C:cytoplasm"/>
    <property type="evidence" value="ECO:0007669"/>
    <property type="project" value="TreeGrafter"/>
</dbReference>
<keyword evidence="1" id="KW-0545">Nucleotide biosynthesis</keyword>
<dbReference type="OrthoDB" id="6710946at2759"/>
<name>A0A1X7TJB9_AMPQE</name>
<accession>A0A1X7TJB9</accession>
<protein>
    <recommendedName>
        <fullName evidence="4">dCMP deaminase</fullName>
        <ecNumber evidence="3">3.5.4.12</ecNumber>
    </recommendedName>
    <alternativeName>
        <fullName evidence="4">dCMP deaminase</fullName>
    </alternativeName>
</protein>
<evidence type="ECO:0000259" key="5">
    <source>
        <dbReference type="PROSITE" id="PS51747"/>
    </source>
</evidence>
<dbReference type="Gene3D" id="3.40.140.10">
    <property type="entry name" value="Cytidine Deaminase, domain 2"/>
    <property type="match status" value="1"/>
</dbReference>
<dbReference type="eggNOG" id="KOG3127">
    <property type="taxonomic scope" value="Eukaryota"/>
</dbReference>
<dbReference type="InParanoid" id="A0A1X7TJB9"/>
<organism evidence="6">
    <name type="scientific">Amphimedon queenslandica</name>
    <name type="common">Sponge</name>
    <dbReference type="NCBI Taxonomy" id="400682"/>
    <lineage>
        <taxon>Eukaryota</taxon>
        <taxon>Metazoa</taxon>
        <taxon>Porifera</taxon>
        <taxon>Demospongiae</taxon>
        <taxon>Heteroscleromorpha</taxon>
        <taxon>Haplosclerida</taxon>
        <taxon>Niphatidae</taxon>
        <taxon>Amphimedon</taxon>
    </lineage>
</organism>
<reference evidence="6" key="1">
    <citation type="submission" date="2017-05" db="UniProtKB">
        <authorList>
            <consortium name="EnsemblMetazoa"/>
        </authorList>
    </citation>
    <scope>IDENTIFICATION</scope>
</reference>
<sequence length="120" mass="13541">MAVGYSGYPEDMEEISDDKYQGYYMSHAEYKAIIKTTSVKGCTLYVTQEPCCVCAKMIVQAGISKVIYKNEGKGDKYLASRKTLPTCLKIRQTQVKTVWNRPKIPRHSEQTAESLTKAAF</sequence>
<dbReference type="SUPFAM" id="SSF53927">
    <property type="entry name" value="Cytidine deaminase-like"/>
    <property type="match status" value="1"/>
</dbReference>
<dbReference type="EnsemblMetazoa" id="Aqu2.1.14924_001">
    <property type="protein sequence ID" value="Aqu2.1.14924_001"/>
    <property type="gene ID" value="Aqu2.1.14924"/>
</dbReference>
<dbReference type="InterPro" id="IPR002125">
    <property type="entry name" value="CMP_dCMP_dom"/>
</dbReference>
<evidence type="ECO:0000256" key="1">
    <source>
        <dbReference type="ARBA" id="ARBA00022727"/>
    </source>
</evidence>
<dbReference type="PROSITE" id="PS51747">
    <property type="entry name" value="CYT_DCMP_DEAMINASES_2"/>
    <property type="match status" value="1"/>
</dbReference>
<dbReference type="EC" id="3.5.4.12" evidence="3"/>
<dbReference type="InterPro" id="IPR015517">
    <property type="entry name" value="dCMP_deaminase-rel"/>
</dbReference>
<evidence type="ECO:0000313" key="6">
    <source>
        <dbReference type="EnsemblMetazoa" id="Aqu2.1.14924_001"/>
    </source>
</evidence>
<dbReference type="InterPro" id="IPR016193">
    <property type="entry name" value="Cytidine_deaminase-like"/>
</dbReference>
<evidence type="ECO:0000256" key="4">
    <source>
        <dbReference type="ARBA" id="ARBA00041763"/>
    </source>
</evidence>
<dbReference type="PANTHER" id="PTHR11086">
    <property type="entry name" value="DEOXYCYTIDYLATE DEAMINASE-RELATED"/>
    <property type="match status" value="1"/>
</dbReference>
<dbReference type="Pfam" id="PF14437">
    <property type="entry name" value="MafB19-deam"/>
    <property type="match status" value="1"/>
</dbReference>
<keyword evidence="2" id="KW-0378">Hydrolase</keyword>
<proteinExistence type="predicted"/>